<evidence type="ECO:0000313" key="1">
    <source>
        <dbReference type="EMBL" id="MBX13221.1"/>
    </source>
</evidence>
<accession>A0A2P2L5J4</accession>
<name>A0A2P2L5J4_RHIMU</name>
<dbReference type="EMBL" id="GGEC01032737">
    <property type="protein sequence ID" value="MBX13221.1"/>
    <property type="molecule type" value="Transcribed_RNA"/>
</dbReference>
<organism evidence="1">
    <name type="scientific">Rhizophora mucronata</name>
    <name type="common">Asiatic mangrove</name>
    <dbReference type="NCBI Taxonomy" id="61149"/>
    <lineage>
        <taxon>Eukaryota</taxon>
        <taxon>Viridiplantae</taxon>
        <taxon>Streptophyta</taxon>
        <taxon>Embryophyta</taxon>
        <taxon>Tracheophyta</taxon>
        <taxon>Spermatophyta</taxon>
        <taxon>Magnoliopsida</taxon>
        <taxon>eudicotyledons</taxon>
        <taxon>Gunneridae</taxon>
        <taxon>Pentapetalae</taxon>
        <taxon>rosids</taxon>
        <taxon>fabids</taxon>
        <taxon>Malpighiales</taxon>
        <taxon>Rhizophoraceae</taxon>
        <taxon>Rhizophora</taxon>
    </lineage>
</organism>
<dbReference type="AlphaFoldDB" id="A0A2P2L5J4"/>
<reference evidence="1" key="1">
    <citation type="submission" date="2018-02" db="EMBL/GenBank/DDBJ databases">
        <title>Rhizophora mucronata_Transcriptome.</title>
        <authorList>
            <person name="Meera S.P."/>
            <person name="Sreeshan A."/>
            <person name="Augustine A."/>
        </authorList>
    </citation>
    <scope>NUCLEOTIDE SEQUENCE</scope>
    <source>
        <tissue evidence="1">Leaf</tissue>
    </source>
</reference>
<proteinExistence type="predicted"/>
<sequence>MVGICHLYPKFLINLRLVRQLVLSFGYSRGRKILRKIANYRYPAPEEEKKTCSAKVGTAEVCKESLEVREVGR</sequence>
<protein>
    <submittedName>
        <fullName evidence="1">Uncharacterized protein LOC103419316 isoform X3</fullName>
    </submittedName>
</protein>